<comment type="catalytic activity">
    <reaction evidence="5">
        <text>N(6)-acetyl-L-lysyl-[protein] + NAD(+) + H2O = 2''-O-acetyl-ADP-D-ribose + nicotinamide + L-lysyl-[protein]</text>
        <dbReference type="Rhea" id="RHEA:43636"/>
        <dbReference type="Rhea" id="RHEA-COMP:9752"/>
        <dbReference type="Rhea" id="RHEA-COMP:10731"/>
        <dbReference type="ChEBI" id="CHEBI:15377"/>
        <dbReference type="ChEBI" id="CHEBI:17154"/>
        <dbReference type="ChEBI" id="CHEBI:29969"/>
        <dbReference type="ChEBI" id="CHEBI:57540"/>
        <dbReference type="ChEBI" id="CHEBI:61930"/>
        <dbReference type="ChEBI" id="CHEBI:83767"/>
        <dbReference type="EC" id="2.3.1.286"/>
    </reaction>
</comment>
<evidence type="ECO:0000313" key="9">
    <source>
        <dbReference type="Proteomes" id="UP000230750"/>
    </source>
</evidence>
<feature type="binding site" evidence="5">
    <location>
        <position position="314"/>
    </location>
    <ligand>
        <name>NAD(+)</name>
        <dbReference type="ChEBI" id="CHEBI:57540"/>
    </ligand>
</feature>
<keyword evidence="9" id="KW-1185">Reference proteome</keyword>
<evidence type="ECO:0000256" key="4">
    <source>
        <dbReference type="ARBA" id="ARBA00023027"/>
    </source>
</evidence>
<feature type="binding site" evidence="5">
    <location>
        <begin position="153"/>
        <end position="156"/>
    </location>
    <ligand>
        <name>NAD(+)</name>
        <dbReference type="ChEBI" id="CHEBI:57540"/>
    </ligand>
</feature>
<dbReference type="GO" id="GO:0017136">
    <property type="term" value="F:histone deacetylase activity, NAD-dependent"/>
    <property type="evidence" value="ECO:0007669"/>
    <property type="project" value="TreeGrafter"/>
</dbReference>
<dbReference type="Pfam" id="PF02146">
    <property type="entry name" value="SIR2"/>
    <property type="match status" value="1"/>
</dbReference>
<dbReference type="Gene3D" id="3.40.50.1220">
    <property type="entry name" value="TPP-binding domain"/>
    <property type="match status" value="1"/>
</dbReference>
<feature type="binding site" evidence="5">
    <location>
        <begin position="270"/>
        <end position="272"/>
    </location>
    <ligand>
        <name>NAD(+)</name>
        <dbReference type="ChEBI" id="CHEBI:57540"/>
    </ligand>
</feature>
<dbReference type="EMBL" id="MRZV01000473">
    <property type="protein sequence ID" value="PIK49278.1"/>
    <property type="molecule type" value="Genomic_DNA"/>
</dbReference>
<dbReference type="PANTHER" id="PTHR11085:SF10">
    <property type="entry name" value="NAD-DEPENDENT PROTEIN DEACYLASE SIRTUIN-5, MITOCHONDRIAL-RELATED"/>
    <property type="match status" value="1"/>
</dbReference>
<dbReference type="InterPro" id="IPR026591">
    <property type="entry name" value="Sirtuin_cat_small_dom_sf"/>
</dbReference>
<sequence>MRCCHRLSAICKWKTRNLQEWNLQAKLPYTTVVRNMKANDQFVPKVSPLQRADVEAVQNFVTNLKRILVITGAGLSTESGIPDYRSEGVGLYSRSSFRPVQHADFLKFPERRKMYWARNFIGWKYFSSREPNQSHVCLSEWERAGKVSWLVTQNVDSLHTKAGSEKVTELHGSTRRVVCLGCDQVTSREALQERMIDQNPSFDAKPMALAPDGDVLLTASQVKQFQVPSCQDCGGILKPQVTFFGDNVPRDMVNFVYQKVRESDGIFVVGSSLQVFSAFRFVRMAADEKKKIGIINIGPTRADNYSHLKISAKLGDVLPLIQV</sequence>
<feature type="domain" description="Deacetylase sirtuin-type" evidence="7">
    <location>
        <begin position="47"/>
        <end position="323"/>
    </location>
</feature>
<dbReference type="SUPFAM" id="SSF52467">
    <property type="entry name" value="DHS-like NAD/FAD-binding domain"/>
    <property type="match status" value="1"/>
</dbReference>
<name>A0A2G8KMW7_STIJA</name>
<dbReference type="Gene3D" id="3.30.1600.10">
    <property type="entry name" value="SIR2/SIRT2 'Small Domain"/>
    <property type="match status" value="1"/>
</dbReference>
<evidence type="ECO:0000256" key="3">
    <source>
        <dbReference type="ARBA" id="ARBA00022833"/>
    </source>
</evidence>
<comment type="similarity">
    <text evidence="5">Belongs to the sirtuin family. Class II subfamily.</text>
</comment>
<evidence type="ECO:0000256" key="2">
    <source>
        <dbReference type="ARBA" id="ARBA00022723"/>
    </source>
</evidence>
<keyword evidence="2 5" id="KW-0479">Metal-binding</keyword>
<comment type="function">
    <text evidence="5">NAD-dependent protein deacylase. Catalyzes the NAD-dependent hydrolysis of acyl groups from lysine residues.</text>
</comment>
<keyword evidence="3 5" id="KW-0862">Zinc</keyword>
<comment type="subcellular location">
    <subcellularLocation>
        <location evidence="5">Mitochondrion matrix</location>
    </subcellularLocation>
</comment>
<evidence type="ECO:0000259" key="7">
    <source>
        <dbReference type="PROSITE" id="PS50305"/>
    </source>
</evidence>
<gene>
    <name evidence="8" type="ORF">BSL78_13843</name>
</gene>
<dbReference type="InterPro" id="IPR050134">
    <property type="entry name" value="NAD-dep_sirtuin_deacylases"/>
</dbReference>
<dbReference type="STRING" id="307972.A0A2G8KMW7"/>
<feature type="binding site" evidence="5">
    <location>
        <begin position="296"/>
        <end position="298"/>
    </location>
    <ligand>
        <name>NAD(+)</name>
        <dbReference type="ChEBI" id="CHEBI:57540"/>
    </ligand>
</feature>
<protein>
    <recommendedName>
        <fullName evidence="5">NAD-dependent protein deacylase</fullName>
        <ecNumber evidence="5">2.3.1.-</ecNumber>
    </recommendedName>
    <alternativeName>
        <fullName evidence="5">Regulatory protein SIR2 homolog</fullName>
    </alternativeName>
</protein>
<dbReference type="PROSITE" id="PS50305">
    <property type="entry name" value="SIRTUIN"/>
    <property type="match status" value="1"/>
</dbReference>
<dbReference type="Proteomes" id="UP000230750">
    <property type="component" value="Unassembled WGS sequence"/>
</dbReference>
<proteinExistence type="inferred from homology"/>
<dbReference type="GO" id="GO:0008270">
    <property type="term" value="F:zinc ion binding"/>
    <property type="evidence" value="ECO:0007669"/>
    <property type="project" value="UniProtKB-UniRule"/>
</dbReference>
<dbReference type="InterPro" id="IPR026590">
    <property type="entry name" value="Ssirtuin_cat_dom"/>
</dbReference>
<dbReference type="AlphaFoldDB" id="A0A2G8KMW7"/>
<dbReference type="GO" id="GO:0070403">
    <property type="term" value="F:NAD+ binding"/>
    <property type="evidence" value="ECO:0007669"/>
    <property type="project" value="UniProtKB-UniRule"/>
</dbReference>
<comment type="cofactor">
    <cofactor evidence="5">
        <name>Zn(2+)</name>
        <dbReference type="ChEBI" id="CHEBI:29105"/>
    </cofactor>
    <text evidence="5">Binds 1 zinc ion per subunit.</text>
</comment>
<reference evidence="8 9" key="1">
    <citation type="journal article" date="2017" name="PLoS Biol.">
        <title>The sea cucumber genome provides insights into morphological evolution and visceral regeneration.</title>
        <authorList>
            <person name="Zhang X."/>
            <person name="Sun L."/>
            <person name="Yuan J."/>
            <person name="Sun Y."/>
            <person name="Gao Y."/>
            <person name="Zhang L."/>
            <person name="Li S."/>
            <person name="Dai H."/>
            <person name="Hamel J.F."/>
            <person name="Liu C."/>
            <person name="Yu Y."/>
            <person name="Liu S."/>
            <person name="Lin W."/>
            <person name="Guo K."/>
            <person name="Jin S."/>
            <person name="Xu P."/>
            <person name="Storey K.B."/>
            <person name="Huan P."/>
            <person name="Zhang T."/>
            <person name="Zhou Y."/>
            <person name="Zhang J."/>
            <person name="Lin C."/>
            <person name="Li X."/>
            <person name="Xing L."/>
            <person name="Huo D."/>
            <person name="Sun M."/>
            <person name="Wang L."/>
            <person name="Mercier A."/>
            <person name="Li F."/>
            <person name="Yang H."/>
            <person name="Xiang J."/>
        </authorList>
    </citation>
    <scope>NUCLEOTIDE SEQUENCE [LARGE SCALE GENOMIC DNA]</scope>
    <source>
        <strain evidence="8">Shaxun</strain>
        <tissue evidence="8">Muscle</tissue>
    </source>
</reference>
<evidence type="ECO:0000256" key="1">
    <source>
        <dbReference type="ARBA" id="ARBA00022679"/>
    </source>
</evidence>
<evidence type="ECO:0000256" key="5">
    <source>
        <dbReference type="HAMAP-Rule" id="MF_03161"/>
    </source>
</evidence>
<evidence type="ECO:0000313" key="8">
    <source>
        <dbReference type="EMBL" id="PIK49278.1"/>
    </source>
</evidence>
<keyword evidence="5" id="KW-0496">Mitochondrion</keyword>
<dbReference type="PANTHER" id="PTHR11085">
    <property type="entry name" value="NAD-DEPENDENT PROTEIN DEACYLASE SIRTUIN-5, MITOCHONDRIAL-RELATED"/>
    <property type="match status" value="1"/>
</dbReference>
<dbReference type="InterPro" id="IPR029035">
    <property type="entry name" value="DHS-like_NAD/FAD-binding_dom"/>
</dbReference>
<feature type="active site" description="Proton acceptor" evidence="5 6">
    <location>
        <position position="171"/>
    </location>
</feature>
<dbReference type="InterPro" id="IPR003000">
    <property type="entry name" value="Sirtuin"/>
</dbReference>
<feature type="binding site" evidence="5">
    <location>
        <begin position="72"/>
        <end position="92"/>
    </location>
    <ligand>
        <name>NAD(+)</name>
        <dbReference type="ChEBI" id="CHEBI:57540"/>
    </ligand>
</feature>
<feature type="binding site" evidence="5 6">
    <location>
        <position position="179"/>
    </location>
    <ligand>
        <name>Zn(2+)</name>
        <dbReference type="ChEBI" id="CHEBI:29105"/>
    </ligand>
</feature>
<dbReference type="HAMAP" id="MF_01967">
    <property type="entry name" value="Sirtuin_ClassII"/>
    <property type="match status" value="1"/>
</dbReference>
<accession>A0A2G8KMW7</accession>
<dbReference type="NCBIfam" id="NF003738">
    <property type="entry name" value="PRK05333.1"/>
    <property type="match status" value="1"/>
</dbReference>
<dbReference type="GO" id="GO:0005759">
    <property type="term" value="C:mitochondrial matrix"/>
    <property type="evidence" value="ECO:0007669"/>
    <property type="project" value="UniProtKB-SubCell"/>
</dbReference>
<dbReference type="EC" id="2.3.1.-" evidence="5"/>
<keyword evidence="1 5" id="KW-0808">Transferase</keyword>
<evidence type="ECO:0000256" key="6">
    <source>
        <dbReference type="PROSITE-ProRule" id="PRU00236"/>
    </source>
</evidence>
<feature type="binding site" evidence="5 6">
    <location>
        <position position="230"/>
    </location>
    <ligand>
        <name>Zn(2+)</name>
        <dbReference type="ChEBI" id="CHEBI:29105"/>
    </ligand>
</feature>
<feature type="binding site" evidence="5 6">
    <location>
        <position position="233"/>
    </location>
    <ligand>
        <name>Zn(2+)</name>
        <dbReference type="ChEBI" id="CHEBI:29105"/>
    </ligand>
</feature>
<organism evidence="8 9">
    <name type="scientific">Stichopus japonicus</name>
    <name type="common">Sea cucumber</name>
    <dbReference type="NCBI Taxonomy" id="307972"/>
    <lineage>
        <taxon>Eukaryota</taxon>
        <taxon>Metazoa</taxon>
        <taxon>Echinodermata</taxon>
        <taxon>Eleutherozoa</taxon>
        <taxon>Echinozoa</taxon>
        <taxon>Holothuroidea</taxon>
        <taxon>Aspidochirotacea</taxon>
        <taxon>Aspidochirotida</taxon>
        <taxon>Stichopodidae</taxon>
        <taxon>Apostichopus</taxon>
    </lineage>
</organism>
<keyword evidence="4 5" id="KW-0520">NAD</keyword>
<dbReference type="OrthoDB" id="424302at2759"/>
<comment type="caution">
    <text evidence="8">The sequence shown here is derived from an EMBL/GenBank/DDBJ whole genome shotgun (WGS) entry which is preliminary data.</text>
</comment>
<feature type="binding site" evidence="5 6">
    <location>
        <position position="182"/>
    </location>
    <ligand>
        <name>Zn(2+)</name>
        <dbReference type="ChEBI" id="CHEBI:29105"/>
    </ligand>
</feature>
<dbReference type="InterPro" id="IPR026587">
    <property type="entry name" value="Sirtuin_class_II"/>
</dbReference>